<dbReference type="Pfam" id="PF07985">
    <property type="entry name" value="SRR1"/>
    <property type="match status" value="1"/>
</dbReference>
<feature type="domain" description="SRR1-like" evidence="2">
    <location>
        <begin position="62"/>
        <end position="199"/>
    </location>
</feature>
<protein>
    <recommendedName>
        <fullName evidence="2">SRR1-like domain-containing protein</fullName>
    </recommendedName>
</protein>
<dbReference type="GeneID" id="70184904"/>
<keyword evidence="4" id="KW-1185">Reference proteome</keyword>
<comment type="caution">
    <text evidence="3">The sequence shown here is derived from an EMBL/GenBank/DDBJ whole genome shotgun (WGS) entry which is preliminary data.</text>
</comment>
<dbReference type="AlphaFoldDB" id="A0A9P8XWK9"/>
<proteinExistence type="predicted"/>
<dbReference type="InterPro" id="IPR012942">
    <property type="entry name" value="SRR1-like"/>
</dbReference>
<organism evidence="3 4">
    <name type="scientific">Microdochium trichocladiopsis</name>
    <dbReference type="NCBI Taxonomy" id="1682393"/>
    <lineage>
        <taxon>Eukaryota</taxon>
        <taxon>Fungi</taxon>
        <taxon>Dikarya</taxon>
        <taxon>Ascomycota</taxon>
        <taxon>Pezizomycotina</taxon>
        <taxon>Sordariomycetes</taxon>
        <taxon>Xylariomycetidae</taxon>
        <taxon>Xylariales</taxon>
        <taxon>Microdochiaceae</taxon>
        <taxon>Microdochium</taxon>
    </lineage>
</organism>
<dbReference type="OrthoDB" id="5318346at2759"/>
<evidence type="ECO:0000313" key="4">
    <source>
        <dbReference type="Proteomes" id="UP000756346"/>
    </source>
</evidence>
<dbReference type="PANTHER" id="PTHR42080">
    <property type="entry name" value="SRR1 DOMAIN-CONTAINING PROTEIN"/>
    <property type="match status" value="1"/>
</dbReference>
<evidence type="ECO:0000259" key="2">
    <source>
        <dbReference type="Pfam" id="PF07985"/>
    </source>
</evidence>
<dbReference type="RefSeq" id="XP_046007685.1">
    <property type="nucleotide sequence ID" value="XM_046155358.1"/>
</dbReference>
<dbReference type="Proteomes" id="UP000756346">
    <property type="component" value="Unassembled WGS sequence"/>
</dbReference>
<evidence type="ECO:0000256" key="1">
    <source>
        <dbReference type="SAM" id="MobiDB-lite"/>
    </source>
</evidence>
<feature type="region of interest" description="Disordered" evidence="1">
    <location>
        <begin position="1"/>
        <end position="34"/>
    </location>
</feature>
<reference evidence="3" key="1">
    <citation type="journal article" date="2021" name="Nat. Commun.">
        <title>Genetic determinants of endophytism in the Arabidopsis root mycobiome.</title>
        <authorList>
            <person name="Mesny F."/>
            <person name="Miyauchi S."/>
            <person name="Thiergart T."/>
            <person name="Pickel B."/>
            <person name="Atanasova L."/>
            <person name="Karlsson M."/>
            <person name="Huettel B."/>
            <person name="Barry K.W."/>
            <person name="Haridas S."/>
            <person name="Chen C."/>
            <person name="Bauer D."/>
            <person name="Andreopoulos W."/>
            <person name="Pangilinan J."/>
            <person name="LaButti K."/>
            <person name="Riley R."/>
            <person name="Lipzen A."/>
            <person name="Clum A."/>
            <person name="Drula E."/>
            <person name="Henrissat B."/>
            <person name="Kohler A."/>
            <person name="Grigoriev I.V."/>
            <person name="Martin F.M."/>
            <person name="Hacquard S."/>
        </authorList>
    </citation>
    <scope>NUCLEOTIDE SEQUENCE</scope>
    <source>
        <strain evidence="3">MPI-CAGE-CH-0230</strain>
    </source>
</reference>
<name>A0A9P8XWK9_9PEZI</name>
<evidence type="ECO:0000313" key="3">
    <source>
        <dbReference type="EMBL" id="KAH7021484.1"/>
    </source>
</evidence>
<gene>
    <name evidence="3" type="ORF">B0I36DRAFT_334523</name>
</gene>
<dbReference type="EMBL" id="JAGTJQ010000010">
    <property type="protein sequence ID" value="KAH7021484.1"/>
    <property type="molecule type" value="Genomic_DNA"/>
</dbReference>
<dbReference type="PANTHER" id="PTHR42080:SF1">
    <property type="entry name" value="SRR1-LIKE DOMAIN-CONTAINING PROTEIN"/>
    <property type="match status" value="1"/>
</dbReference>
<sequence>MPHAVHGQPESRRRASDKATKTTARNKKTNSSLQQQYENLRTMFDDSLLSTSLAASLRAKVITSRSPITRAVSLGLGSFAERSKDQPRRLKQLAMFMAAAAQINALQATTGGPQLELFAQDPTFTKPDISFLTSLGIRVLKTPSPSEMGEAQSYIDPNTLVYSPFLTIEAYEALLSACSVNLLLGDDFQALKRKFDKNTSDHHLVDRLGKTHMAGLERRSLTGSGFWDAAEDQPFPMALYWKREVAARTSKL</sequence>
<accession>A0A9P8XWK9</accession>
<feature type="compositionally biased region" description="Basic and acidic residues" evidence="1">
    <location>
        <begin position="9"/>
        <end position="20"/>
    </location>
</feature>